<feature type="compositionally biased region" description="Basic and acidic residues" evidence="1">
    <location>
        <begin position="21"/>
        <end position="33"/>
    </location>
</feature>
<evidence type="ECO:0000313" key="2">
    <source>
        <dbReference type="EMBL" id="GFP85340.1"/>
    </source>
</evidence>
<accession>A0A830BCJ6</accession>
<feature type="compositionally biased region" description="Basic and acidic residues" evidence="1">
    <location>
        <begin position="1"/>
        <end position="11"/>
    </location>
</feature>
<organism evidence="2 3">
    <name type="scientific">Phtheirospermum japonicum</name>
    <dbReference type="NCBI Taxonomy" id="374723"/>
    <lineage>
        <taxon>Eukaryota</taxon>
        <taxon>Viridiplantae</taxon>
        <taxon>Streptophyta</taxon>
        <taxon>Embryophyta</taxon>
        <taxon>Tracheophyta</taxon>
        <taxon>Spermatophyta</taxon>
        <taxon>Magnoliopsida</taxon>
        <taxon>eudicotyledons</taxon>
        <taxon>Gunneridae</taxon>
        <taxon>Pentapetalae</taxon>
        <taxon>asterids</taxon>
        <taxon>lamiids</taxon>
        <taxon>Lamiales</taxon>
        <taxon>Orobanchaceae</taxon>
        <taxon>Orobanchaceae incertae sedis</taxon>
        <taxon>Phtheirospermum</taxon>
    </lineage>
</organism>
<feature type="compositionally biased region" description="Basic and acidic residues" evidence="1">
    <location>
        <begin position="83"/>
        <end position="92"/>
    </location>
</feature>
<feature type="region of interest" description="Disordered" evidence="1">
    <location>
        <begin position="66"/>
        <end position="108"/>
    </location>
</feature>
<comment type="caution">
    <text evidence="2">The sequence shown here is derived from an EMBL/GenBank/DDBJ whole genome shotgun (WGS) entry which is preliminary data.</text>
</comment>
<dbReference type="OrthoDB" id="1098796at2759"/>
<keyword evidence="3" id="KW-1185">Reference proteome</keyword>
<reference evidence="2" key="1">
    <citation type="submission" date="2020-07" db="EMBL/GenBank/DDBJ databases">
        <title>Ethylene signaling mediates host invasion by parasitic plants.</title>
        <authorList>
            <person name="Yoshida S."/>
        </authorList>
    </citation>
    <scope>NUCLEOTIDE SEQUENCE</scope>
    <source>
        <strain evidence="2">Okayama</strain>
    </source>
</reference>
<evidence type="ECO:0000256" key="1">
    <source>
        <dbReference type="SAM" id="MobiDB-lite"/>
    </source>
</evidence>
<proteinExistence type="predicted"/>
<gene>
    <name evidence="2" type="ORF">PHJA_000677700</name>
</gene>
<dbReference type="InterPro" id="IPR034577">
    <property type="entry name" value="NIMIN-2"/>
</dbReference>
<dbReference type="PANTHER" id="PTHR35735:SF8">
    <property type="entry name" value="PROTEIN NIM1-INTERACTING 2"/>
    <property type="match status" value="1"/>
</dbReference>
<feature type="region of interest" description="Disordered" evidence="1">
    <location>
        <begin position="1"/>
        <end position="39"/>
    </location>
</feature>
<dbReference type="AlphaFoldDB" id="A0A830BCJ6"/>
<evidence type="ECO:0000313" key="3">
    <source>
        <dbReference type="Proteomes" id="UP000653305"/>
    </source>
</evidence>
<dbReference type="Proteomes" id="UP000653305">
    <property type="component" value="Unassembled WGS sequence"/>
</dbReference>
<dbReference type="PANTHER" id="PTHR35735">
    <property type="entry name" value="PROTEIN NIM1-INTERACTING 2"/>
    <property type="match status" value="1"/>
</dbReference>
<name>A0A830BCJ6_9LAMI</name>
<dbReference type="GO" id="GO:0010112">
    <property type="term" value="P:regulation of systemic acquired resistance"/>
    <property type="evidence" value="ECO:0007669"/>
    <property type="project" value="InterPro"/>
</dbReference>
<sequence>MEIANRKREDDGGANGKRRKPSEDDHGVRERMAPPHPLADEEVEEFFAILKRTQVAVNYFRRRDGVRSTDGDLTSIPPWRPTFRQEDFDGVNKEPVGSPGVGLDLNSEPACDVWDSR</sequence>
<protein>
    <submittedName>
        <fullName evidence="2">Protein nim1-interacting 2</fullName>
    </submittedName>
</protein>
<dbReference type="EMBL" id="BMAC01000104">
    <property type="protein sequence ID" value="GFP85340.1"/>
    <property type="molecule type" value="Genomic_DNA"/>
</dbReference>